<proteinExistence type="predicted"/>
<protein>
    <submittedName>
        <fullName evidence="1">T9SS type B sorting domain-containing protein</fullName>
    </submittedName>
</protein>
<dbReference type="InterPro" id="IPR026341">
    <property type="entry name" value="T9SS_type_B"/>
</dbReference>
<dbReference type="EMBL" id="JAVRHV010000009">
    <property type="protein sequence ID" value="MDT0554307.1"/>
    <property type="molecule type" value="Genomic_DNA"/>
</dbReference>
<dbReference type="Proteomes" id="UP001252186">
    <property type="component" value="Unassembled WGS sequence"/>
</dbReference>
<name>A0ABU2Y8E1_9FLAO</name>
<dbReference type="InterPro" id="IPR028974">
    <property type="entry name" value="TSP_type-3_rpt"/>
</dbReference>
<dbReference type="NCBIfam" id="TIGR04131">
    <property type="entry name" value="Bac_Flav_CTERM"/>
    <property type="match status" value="1"/>
</dbReference>
<sequence length="1908" mass="206671">MTSTRFTVLFSIVFFLVAFIQVNGQLSKTHYIPPLTSAEFGNANPEDQYIYLSTPSAANITYTIIPIGEPATNHITGIVSNTSPQEIYIGNGSSQLFMPSSTTSTVTNNKGYIVEAEDVIYVSVRMEAGGGAQAGALVSKGLTALGTTFRVGSFTNENAGTNYLNFVSVMATEDNTVVSFSDLPTGISIKNYTGTTPISITLNEGESYILATNSSENSVNRDGLIGTLVTSDKNIVVNCGSANGSFHNGGGRDYGIDQIVDLSKVGNEYIFVRGDGSDNWENVLIVAHSDNTTININGVSTGITLNAGDYHLIEGNEYNSLGNMYVETSEPVFAYQGLGGSGEANQGMFFVPPLSCETRGNLDNIAQIESIGNTIYSGGLSIVTKTGATVTINNNPISSYASVGPSSVTGNSDYITYKVSGLSGNISVQSDDELYCAYYNYNGFATSGSFYSGFPTPPEINFDAAFVSLGICIPNITLSVANAANFDSFEWYYDDGTGYVATGINTVDYTPTQSGTYKLIGILTCSNLTLESLAVPVSICPDDIDNDGIIDNIDMDNDNDGILNCQESNGDQNINLSNINGGSIPIGGYTYTGTVTTIGNASSTPFKGATDGGFLSEIPSKNGTPTSSLNYDLVFNQNLNLRFEQATSTSLGSGLLTNDEEFVIQVPNTRTVTLLDPDDQLLVDTNYDGVFETGVTQVSSFEIRFKLKDASLPIGSGTFSFLADSIDRFNYTHINNSETSTNQAAFKITATCVKLDSDSDGIEDSLDYDSDNDGITDLIENQGLLLNLSNTDIDNNGLDDVFDINGIPIDSDTDGVLDYLDLDSDNDGIYDIEESVGNALDSDFDGVIDGSNATTVGSNGLEDSLETSPDSGIINYTVLDTDTDTILNYLDLDSDGDNCFDTFEAGFSDVNNDGLLGDVTITVNTKGIVTSASNGYTIPNADYLIFAPILIELQPINTEVCELSNAIITINSSTADSYQWETTTDGINWTPLINDALYSGVQSNTLTIGASPLMLNTSKYRVLLVRAGNSCNLYSDEIELSVIKLPIAATPSDMILCDDDNNGTMPFILSNQNGVINADPTMSITYHSSQNDADLNLNPISGPYESGNAIIYARVENTLNTTCFDTTSFNLQVFESPFPLDSSSISNLGKCDNNSVGNDTDGIIIFDLTQKETEILNGQSSTNFNLRYFTDSNLTVASEILTPTSFQNSVRNLQTIYVIVSNNLEPSCYTDTSFQVEVFELPNVSTPNLYAQCDDASNDGIASFNLELPSIKEEINPNYISENLTFTFYNSLVDAKNGINQITNSASYINTNPFVTEVVWIRIENPNGCYRTETISLEVNPSSAALSNYNPAPMYKCDDGTNIRDGISTFDLSPIQNHISNTIFSTFNVSVHFFESLLDAELETNEITNISTHQNTNAPTAQSIWVRVKSDLGNNCLGLQEFTNLINVEALPFATLINEYKECDNDQDGVFLFNTSTLENDILNGQDPSTITINYFDASGNPLTDNIGTGINSPFPNSFLTVSQTVHYTLTNNSTNDPNGACTDSNTVQFTVDLLPINNTVIISPICDPNPDDGLLLAQFDTSNLETTIGAQSGMEINYFDAAMNPLFDLNGNAITSPFPSNFTTEPQTINVVVTNPANRTCPVTNSIDFIIDELPEFSVDSTRIICESGPNSTITLDVYQDDPSEVLEYEWTDENGAFVSNATSIDISTSGTYTVTLTKTNGSGCSRSKEIYAVYSEQAKIDYDDITIVDDSDNNTITISTENENLGKGDYEYSLDDSYGPYQDEPFFDFVMPGIHTIYINDKNGCGISEIEVSVIGYPKFFTPNDDGHNDTWQVLGIDQNFYSASIIYIYDRFGKIITKLNSNQQGWDGYYNGVKLPADDYWFSAQLIDKNGEVRSRKGHFSLIRR</sequence>
<dbReference type="SUPFAM" id="SSF49299">
    <property type="entry name" value="PKD domain"/>
    <property type="match status" value="1"/>
</dbReference>
<dbReference type="RefSeq" id="WP_311594394.1">
    <property type="nucleotide sequence ID" value="NZ_JAVRHV010000009.1"/>
</dbReference>
<reference evidence="1 2" key="1">
    <citation type="submission" date="2023-09" db="EMBL/GenBank/DDBJ databases">
        <authorList>
            <person name="Rey-Velasco X."/>
        </authorList>
    </citation>
    <scope>NUCLEOTIDE SEQUENCE [LARGE SCALE GENOMIC DNA]</scope>
    <source>
        <strain evidence="1 2">P050</strain>
    </source>
</reference>
<dbReference type="Gene3D" id="2.60.40.10">
    <property type="entry name" value="Immunoglobulins"/>
    <property type="match status" value="1"/>
</dbReference>
<accession>A0ABU2Y8E1</accession>
<evidence type="ECO:0000313" key="1">
    <source>
        <dbReference type="EMBL" id="MDT0554307.1"/>
    </source>
</evidence>
<dbReference type="InterPro" id="IPR013783">
    <property type="entry name" value="Ig-like_fold"/>
</dbReference>
<organism evidence="1 2">
    <name type="scientific">Urechidicola vernalis</name>
    <dbReference type="NCBI Taxonomy" id="3075600"/>
    <lineage>
        <taxon>Bacteria</taxon>
        <taxon>Pseudomonadati</taxon>
        <taxon>Bacteroidota</taxon>
        <taxon>Flavobacteriia</taxon>
        <taxon>Flavobacteriales</taxon>
        <taxon>Flavobacteriaceae</taxon>
        <taxon>Urechidicola</taxon>
    </lineage>
</organism>
<dbReference type="Pfam" id="PF13585">
    <property type="entry name" value="CHU_C"/>
    <property type="match status" value="1"/>
</dbReference>
<comment type="caution">
    <text evidence="1">The sequence shown here is derived from an EMBL/GenBank/DDBJ whole genome shotgun (WGS) entry which is preliminary data.</text>
</comment>
<gene>
    <name evidence="1" type="ORF">RM519_13680</name>
</gene>
<dbReference type="Gene3D" id="4.10.1080.10">
    <property type="entry name" value="TSP type-3 repeat"/>
    <property type="match status" value="1"/>
</dbReference>
<dbReference type="InterPro" id="IPR035986">
    <property type="entry name" value="PKD_dom_sf"/>
</dbReference>
<keyword evidence="2" id="KW-1185">Reference proteome</keyword>
<evidence type="ECO:0000313" key="2">
    <source>
        <dbReference type="Proteomes" id="UP001252186"/>
    </source>
</evidence>